<dbReference type="Proteomes" id="UP001732700">
    <property type="component" value="Chromosome 1D"/>
</dbReference>
<keyword evidence="2" id="KW-1185">Reference proteome</keyword>
<reference evidence="1" key="1">
    <citation type="submission" date="2021-05" db="EMBL/GenBank/DDBJ databases">
        <authorList>
            <person name="Scholz U."/>
            <person name="Mascher M."/>
            <person name="Fiebig A."/>
        </authorList>
    </citation>
    <scope>NUCLEOTIDE SEQUENCE [LARGE SCALE GENOMIC DNA]</scope>
</reference>
<reference evidence="1" key="2">
    <citation type="submission" date="2025-09" db="UniProtKB">
        <authorList>
            <consortium name="EnsemblPlants"/>
        </authorList>
    </citation>
    <scope>IDENTIFICATION</scope>
</reference>
<protein>
    <submittedName>
        <fullName evidence="1">Uncharacterized protein</fullName>
    </submittedName>
</protein>
<accession>A0ACD5TVZ7</accession>
<name>A0ACD5TVZ7_AVESA</name>
<organism evidence="1 2">
    <name type="scientific">Avena sativa</name>
    <name type="common">Oat</name>
    <dbReference type="NCBI Taxonomy" id="4498"/>
    <lineage>
        <taxon>Eukaryota</taxon>
        <taxon>Viridiplantae</taxon>
        <taxon>Streptophyta</taxon>
        <taxon>Embryophyta</taxon>
        <taxon>Tracheophyta</taxon>
        <taxon>Spermatophyta</taxon>
        <taxon>Magnoliopsida</taxon>
        <taxon>Liliopsida</taxon>
        <taxon>Poales</taxon>
        <taxon>Poaceae</taxon>
        <taxon>BOP clade</taxon>
        <taxon>Pooideae</taxon>
        <taxon>Poodae</taxon>
        <taxon>Poeae</taxon>
        <taxon>Poeae Chloroplast Group 1 (Aveneae type)</taxon>
        <taxon>Aveninae</taxon>
        <taxon>Avena</taxon>
    </lineage>
</organism>
<dbReference type="EnsemblPlants" id="AVESA.00010b.r2.1DG0134940.1">
    <property type="protein sequence ID" value="AVESA.00010b.r2.1DG0134940.1.CDS"/>
    <property type="gene ID" value="AVESA.00010b.r2.1DG0134940"/>
</dbReference>
<proteinExistence type="predicted"/>
<sequence>MNVLNPYVRQFLVGWITVLDSVPDIDMLGFLPDFLDGLFNMLSDSSHEIRQQADAALSEFLQEIKNSPNVDYGRMAEILVRRAGSTDEFTRLTSITWINEFVKLGGEQLVPYYADILGAILPCISDEEEKIRVVARETNEELRAIKADQTEGFDIGAILVIAERELNSEHEATRIEALHWFSTLLVRYRTEFLGYLDGIFEPLLNALSDPSDAVVLLVLEVHSRIAEEYHHFHHLVSYLIRTFHNNHVLLEKRGALIVRRLCVLLGAEKVYREFSTILEKEGNLDFASTMVQQSAAFKILRTRLKTVPFSENLKRTSSANPYSQILQVTEDGNRNQDTPNYSAINFPSRLQQFEIMQQHHRDHFKNQLQSRKSASAVMLSQEIQRYEESLSSPIPEINRPPSRTSRVIS</sequence>
<evidence type="ECO:0000313" key="2">
    <source>
        <dbReference type="Proteomes" id="UP001732700"/>
    </source>
</evidence>
<evidence type="ECO:0000313" key="1">
    <source>
        <dbReference type="EnsemblPlants" id="AVESA.00010b.r2.1DG0134940.1.CDS"/>
    </source>
</evidence>